<evidence type="ECO:0000313" key="7">
    <source>
        <dbReference type="EMBL" id="KAF1958065.1"/>
    </source>
</evidence>
<dbReference type="PANTHER" id="PTHR43791">
    <property type="entry name" value="PERMEASE-RELATED"/>
    <property type="match status" value="1"/>
</dbReference>
<dbReference type="EMBL" id="ML976988">
    <property type="protein sequence ID" value="KAF1958065.1"/>
    <property type="molecule type" value="Genomic_DNA"/>
</dbReference>
<dbReference type="InterPro" id="IPR036259">
    <property type="entry name" value="MFS_trans_sf"/>
</dbReference>
<dbReference type="AlphaFoldDB" id="A0A6A5TZM3"/>
<proteinExistence type="predicted"/>
<keyword evidence="8" id="KW-1185">Reference proteome</keyword>
<dbReference type="PANTHER" id="PTHR43791:SF18">
    <property type="entry name" value="NICOTINIC ACID TRANSPORTER TNA1, PUTATIVE (AFU_ORTHOLOGUE AFUA_3G03820)-RELATED"/>
    <property type="match status" value="1"/>
</dbReference>
<dbReference type="GO" id="GO:0022857">
    <property type="term" value="F:transmembrane transporter activity"/>
    <property type="evidence" value="ECO:0007669"/>
    <property type="project" value="TreeGrafter"/>
</dbReference>
<keyword evidence="4 6" id="KW-1133">Transmembrane helix</keyword>
<evidence type="ECO:0000256" key="6">
    <source>
        <dbReference type="SAM" id="Phobius"/>
    </source>
</evidence>
<evidence type="ECO:0008006" key="9">
    <source>
        <dbReference type="Google" id="ProtNLM"/>
    </source>
</evidence>
<feature type="transmembrane region" description="Helical" evidence="6">
    <location>
        <begin position="71"/>
        <end position="91"/>
    </location>
</feature>
<dbReference type="SUPFAM" id="SSF103473">
    <property type="entry name" value="MFS general substrate transporter"/>
    <property type="match status" value="1"/>
</dbReference>
<feature type="transmembrane region" description="Helical" evidence="6">
    <location>
        <begin position="6"/>
        <end position="24"/>
    </location>
</feature>
<gene>
    <name evidence="7" type="ORF">CC80DRAFT_515491</name>
</gene>
<dbReference type="Proteomes" id="UP000800035">
    <property type="component" value="Unassembled WGS sequence"/>
</dbReference>
<keyword evidence="5 6" id="KW-0472">Membrane</keyword>
<evidence type="ECO:0000313" key="8">
    <source>
        <dbReference type="Proteomes" id="UP000800035"/>
    </source>
</evidence>
<keyword evidence="3 6" id="KW-0812">Transmembrane</keyword>
<reference evidence="7" key="1">
    <citation type="journal article" date="2020" name="Stud. Mycol.">
        <title>101 Dothideomycetes genomes: a test case for predicting lifestyles and emergence of pathogens.</title>
        <authorList>
            <person name="Haridas S."/>
            <person name="Albert R."/>
            <person name="Binder M."/>
            <person name="Bloem J."/>
            <person name="Labutti K."/>
            <person name="Salamov A."/>
            <person name="Andreopoulos B."/>
            <person name="Baker S."/>
            <person name="Barry K."/>
            <person name="Bills G."/>
            <person name="Bluhm B."/>
            <person name="Cannon C."/>
            <person name="Castanera R."/>
            <person name="Culley D."/>
            <person name="Daum C."/>
            <person name="Ezra D."/>
            <person name="Gonzalez J."/>
            <person name="Henrissat B."/>
            <person name="Kuo A."/>
            <person name="Liang C."/>
            <person name="Lipzen A."/>
            <person name="Lutzoni F."/>
            <person name="Magnuson J."/>
            <person name="Mondo S."/>
            <person name="Nolan M."/>
            <person name="Ohm R."/>
            <person name="Pangilinan J."/>
            <person name="Park H.-J."/>
            <person name="Ramirez L."/>
            <person name="Alfaro M."/>
            <person name="Sun H."/>
            <person name="Tritt A."/>
            <person name="Yoshinaga Y."/>
            <person name="Zwiers L.-H."/>
            <person name="Turgeon B."/>
            <person name="Goodwin S."/>
            <person name="Spatafora J."/>
            <person name="Crous P."/>
            <person name="Grigoriev I."/>
        </authorList>
    </citation>
    <scope>NUCLEOTIDE SEQUENCE</scope>
    <source>
        <strain evidence="7">CBS 675.92</strain>
    </source>
</reference>
<keyword evidence="2" id="KW-0813">Transport</keyword>
<evidence type="ECO:0000256" key="5">
    <source>
        <dbReference type="ARBA" id="ARBA00023136"/>
    </source>
</evidence>
<evidence type="ECO:0000256" key="3">
    <source>
        <dbReference type="ARBA" id="ARBA00022692"/>
    </source>
</evidence>
<feature type="transmembrane region" description="Helical" evidence="6">
    <location>
        <begin position="175"/>
        <end position="197"/>
    </location>
</feature>
<evidence type="ECO:0000256" key="2">
    <source>
        <dbReference type="ARBA" id="ARBA00022448"/>
    </source>
</evidence>
<evidence type="ECO:0000256" key="1">
    <source>
        <dbReference type="ARBA" id="ARBA00004141"/>
    </source>
</evidence>
<name>A0A6A5TZM3_9PLEO</name>
<evidence type="ECO:0000256" key="4">
    <source>
        <dbReference type="ARBA" id="ARBA00022989"/>
    </source>
</evidence>
<comment type="subcellular location">
    <subcellularLocation>
        <location evidence="1">Membrane</location>
        <topology evidence="1">Multi-pass membrane protein</topology>
    </subcellularLocation>
</comment>
<organism evidence="7 8">
    <name type="scientific">Byssothecium circinans</name>
    <dbReference type="NCBI Taxonomy" id="147558"/>
    <lineage>
        <taxon>Eukaryota</taxon>
        <taxon>Fungi</taxon>
        <taxon>Dikarya</taxon>
        <taxon>Ascomycota</taxon>
        <taxon>Pezizomycotina</taxon>
        <taxon>Dothideomycetes</taxon>
        <taxon>Pleosporomycetidae</taxon>
        <taxon>Pleosporales</taxon>
        <taxon>Massarineae</taxon>
        <taxon>Massarinaceae</taxon>
        <taxon>Byssothecium</taxon>
    </lineage>
</organism>
<feature type="transmembrane region" description="Helical" evidence="6">
    <location>
        <begin position="97"/>
        <end position="117"/>
    </location>
</feature>
<sequence>MDSVVILEGILTVLVVVLAFFTLCDFPERANFLTEEERAFVVYRLKYQGQKKSDANEVKVAQDDSFQWNIWVYWGIAAPLCGISLFLPTIIRSLGYTSSTAQLLTVPIYITASLLAVDRSLFILVCLGIIAVGFIMCIATLMPEVVYAAFSGNLTWLSNTAASDFYRLEDAPRYVLGHALKAAFIIEGIFAGLVFVFNYRRINVSREQQMAKGAHNGHKPKELAALGDRAITFHYVV</sequence>
<accession>A0A6A5TZM3</accession>
<dbReference type="GO" id="GO:0016020">
    <property type="term" value="C:membrane"/>
    <property type="evidence" value="ECO:0007669"/>
    <property type="project" value="UniProtKB-SubCell"/>
</dbReference>
<dbReference type="OrthoDB" id="2962993at2759"/>
<feature type="transmembrane region" description="Helical" evidence="6">
    <location>
        <begin position="124"/>
        <end position="150"/>
    </location>
</feature>
<protein>
    <recommendedName>
        <fullName evidence="9">MFS general substrate transporter</fullName>
    </recommendedName>
</protein>